<feature type="compositionally biased region" description="Acidic residues" evidence="1">
    <location>
        <begin position="55"/>
        <end position="74"/>
    </location>
</feature>
<comment type="caution">
    <text evidence="2">The sequence shown here is derived from an EMBL/GenBank/DDBJ whole genome shotgun (WGS) entry which is preliminary data.</text>
</comment>
<gene>
    <name evidence="2" type="ORF">Scep_001367</name>
</gene>
<dbReference type="Proteomes" id="UP001419268">
    <property type="component" value="Unassembled WGS sequence"/>
</dbReference>
<dbReference type="AlphaFoldDB" id="A0AAP0L815"/>
<feature type="compositionally biased region" description="Acidic residues" evidence="1">
    <location>
        <begin position="30"/>
        <end position="46"/>
    </location>
</feature>
<keyword evidence="3" id="KW-1185">Reference proteome</keyword>
<evidence type="ECO:0000313" key="2">
    <source>
        <dbReference type="EMBL" id="KAK9166176.1"/>
    </source>
</evidence>
<proteinExistence type="predicted"/>
<feature type="compositionally biased region" description="Polar residues" evidence="1">
    <location>
        <begin position="106"/>
        <end position="125"/>
    </location>
</feature>
<protein>
    <submittedName>
        <fullName evidence="2">Uncharacterized protein</fullName>
    </submittedName>
</protein>
<name>A0AAP0L815_9MAGN</name>
<organism evidence="2 3">
    <name type="scientific">Stephania cephalantha</name>
    <dbReference type="NCBI Taxonomy" id="152367"/>
    <lineage>
        <taxon>Eukaryota</taxon>
        <taxon>Viridiplantae</taxon>
        <taxon>Streptophyta</taxon>
        <taxon>Embryophyta</taxon>
        <taxon>Tracheophyta</taxon>
        <taxon>Spermatophyta</taxon>
        <taxon>Magnoliopsida</taxon>
        <taxon>Ranunculales</taxon>
        <taxon>Menispermaceae</taxon>
        <taxon>Menispermoideae</taxon>
        <taxon>Cissampelideae</taxon>
        <taxon>Stephania</taxon>
    </lineage>
</organism>
<reference evidence="2 3" key="1">
    <citation type="submission" date="2024-01" db="EMBL/GenBank/DDBJ databases">
        <title>Genome assemblies of Stephania.</title>
        <authorList>
            <person name="Yang L."/>
        </authorList>
    </citation>
    <scope>NUCLEOTIDE SEQUENCE [LARGE SCALE GENOMIC DNA]</scope>
    <source>
        <strain evidence="2">JXDWG</strain>
        <tissue evidence="2">Leaf</tissue>
    </source>
</reference>
<dbReference type="EMBL" id="JBBNAG010000001">
    <property type="protein sequence ID" value="KAK9166176.1"/>
    <property type="molecule type" value="Genomic_DNA"/>
</dbReference>
<sequence length="125" mass="13785">MRSKHVTVGYRACDSEDDEKGSETDREDGMEGSESESEDENEEEKEGGETKGKDEEEDESEDEEENEEEEEDVVEERPSTEGRGNAKSGTSDKVAADDSSKPFPSGPTNQELLTSFNNHVAATME</sequence>
<evidence type="ECO:0000313" key="3">
    <source>
        <dbReference type="Proteomes" id="UP001419268"/>
    </source>
</evidence>
<accession>A0AAP0L815</accession>
<feature type="region of interest" description="Disordered" evidence="1">
    <location>
        <begin position="1"/>
        <end position="125"/>
    </location>
</feature>
<evidence type="ECO:0000256" key="1">
    <source>
        <dbReference type="SAM" id="MobiDB-lite"/>
    </source>
</evidence>